<protein>
    <submittedName>
        <fullName evidence="2">Uncharacterized protein</fullName>
    </submittedName>
</protein>
<reference evidence="2" key="1">
    <citation type="submission" date="2014-09" db="EMBL/GenBank/DDBJ databases">
        <title>Genome sequence of the luminous mushroom Mycena chlorophos for searching fungal bioluminescence genes.</title>
        <authorList>
            <person name="Tanaka Y."/>
            <person name="Kasuga D."/>
            <person name="Oba Y."/>
            <person name="Hase S."/>
            <person name="Sato K."/>
            <person name="Oba Y."/>
            <person name="Sakakibara Y."/>
        </authorList>
    </citation>
    <scope>NUCLEOTIDE SEQUENCE</scope>
</reference>
<gene>
    <name evidence="2" type="ORF">MCHLO_06386</name>
</gene>
<feature type="region of interest" description="Disordered" evidence="1">
    <location>
        <begin position="295"/>
        <end position="356"/>
    </location>
</feature>
<feature type="compositionally biased region" description="Low complexity" evidence="1">
    <location>
        <begin position="72"/>
        <end position="84"/>
    </location>
</feature>
<feature type="compositionally biased region" description="Polar residues" evidence="1">
    <location>
        <begin position="1"/>
        <end position="13"/>
    </location>
</feature>
<organism evidence="2 3">
    <name type="scientific">Mycena chlorophos</name>
    <name type="common">Agaric fungus</name>
    <name type="synonym">Agaricus chlorophos</name>
    <dbReference type="NCBI Taxonomy" id="658473"/>
    <lineage>
        <taxon>Eukaryota</taxon>
        <taxon>Fungi</taxon>
        <taxon>Dikarya</taxon>
        <taxon>Basidiomycota</taxon>
        <taxon>Agaricomycotina</taxon>
        <taxon>Agaricomycetes</taxon>
        <taxon>Agaricomycetidae</taxon>
        <taxon>Agaricales</taxon>
        <taxon>Marasmiineae</taxon>
        <taxon>Mycenaceae</taxon>
        <taxon>Mycena</taxon>
    </lineage>
</organism>
<accession>A0ABQ0LD45</accession>
<feature type="compositionally biased region" description="Low complexity" evidence="1">
    <location>
        <begin position="14"/>
        <end position="28"/>
    </location>
</feature>
<name>A0ABQ0LD45_MYCCL</name>
<feature type="region of interest" description="Disordered" evidence="1">
    <location>
        <begin position="71"/>
        <end position="101"/>
    </location>
</feature>
<sequence length="356" mass="38777">MASPSSSVGPSDNTSSAATLRRTTSTAAQMDGERVCWGRASARDKTFKEAYTALLLSIYLHPFPASTPTPIPASTLTPIPAPTHAHTHPRAHPPTTVSESNTAVPGAWRCNREYTNTALEQFLVDGCLGQTRLQLQPQHWHAGGLAITIHRSSWDQSSVARAYIVGLAAAPHAREGTLRVHVASGSGAGRLASNDSKDLRHFGVELPGSHSGACDDAGECRDVAGHLEGYEEAESSSTTIYLWRCIKTKCLQLSRETHMIPDNLDLDCHPRTEFDALPHSVDLSLVSRQKWSDRGIDPNREKWTRPGKPSHGRRRRVFHTRLTEADSESLTNIPPSQASSLAPDIGTHLLSDNDNR</sequence>
<dbReference type="EMBL" id="DF845226">
    <property type="protein sequence ID" value="GAT49023.1"/>
    <property type="molecule type" value="Genomic_DNA"/>
</dbReference>
<evidence type="ECO:0000313" key="3">
    <source>
        <dbReference type="Proteomes" id="UP000815677"/>
    </source>
</evidence>
<evidence type="ECO:0000313" key="2">
    <source>
        <dbReference type="EMBL" id="GAT49023.1"/>
    </source>
</evidence>
<feature type="region of interest" description="Disordered" evidence="1">
    <location>
        <begin position="1"/>
        <end position="28"/>
    </location>
</feature>
<proteinExistence type="predicted"/>
<feature type="compositionally biased region" description="Basic and acidic residues" evidence="1">
    <location>
        <begin position="295"/>
        <end position="304"/>
    </location>
</feature>
<keyword evidence="3" id="KW-1185">Reference proteome</keyword>
<feature type="compositionally biased region" description="Basic residues" evidence="1">
    <location>
        <begin position="308"/>
        <end position="319"/>
    </location>
</feature>
<dbReference type="Proteomes" id="UP000815677">
    <property type="component" value="Unassembled WGS sequence"/>
</dbReference>
<feature type="compositionally biased region" description="Polar residues" evidence="1">
    <location>
        <begin position="328"/>
        <end position="340"/>
    </location>
</feature>
<evidence type="ECO:0000256" key="1">
    <source>
        <dbReference type="SAM" id="MobiDB-lite"/>
    </source>
</evidence>